<dbReference type="AlphaFoldDB" id="A0A0G1CL65"/>
<dbReference type="EMBL" id="LCFD01000008">
    <property type="protein sequence ID" value="KKS86550.1"/>
    <property type="molecule type" value="Genomic_DNA"/>
</dbReference>
<dbReference type="STRING" id="1618446.UV61_C0008G0003"/>
<name>A0A0G1CL65_9BACT</name>
<evidence type="ECO:0000313" key="2">
    <source>
        <dbReference type="Proteomes" id="UP000034050"/>
    </source>
</evidence>
<gene>
    <name evidence="1" type="ORF">UV61_C0008G0003</name>
</gene>
<accession>A0A0G1CL65</accession>
<organism evidence="1 2">
    <name type="scientific">Candidatus Gottesmanbacteria bacterium GW2011_GWB1_43_11</name>
    <dbReference type="NCBI Taxonomy" id="1618446"/>
    <lineage>
        <taxon>Bacteria</taxon>
        <taxon>Candidatus Gottesmaniibacteriota</taxon>
    </lineage>
</organism>
<proteinExistence type="predicted"/>
<evidence type="ECO:0000313" key="1">
    <source>
        <dbReference type="EMBL" id="KKS86550.1"/>
    </source>
</evidence>
<sequence length="120" mass="13316">MNAENHGLFSTAIELPDLRRLWRKVHWSIRMAIVGGMLVAGGKFCSLATSVLQDLKGADLSIRISGRHIGILFQSACYPDPQNEDIGRKIVLFNRTFYQTDGSVGSFDDFEGQSGCLPKR</sequence>
<protein>
    <submittedName>
        <fullName evidence="1">Uncharacterized protein</fullName>
    </submittedName>
</protein>
<dbReference type="Proteomes" id="UP000034050">
    <property type="component" value="Unassembled WGS sequence"/>
</dbReference>
<comment type="caution">
    <text evidence="1">The sequence shown here is derived from an EMBL/GenBank/DDBJ whole genome shotgun (WGS) entry which is preliminary data.</text>
</comment>
<reference evidence="1 2" key="1">
    <citation type="journal article" date="2015" name="Nature">
        <title>rRNA introns, odd ribosomes, and small enigmatic genomes across a large radiation of phyla.</title>
        <authorList>
            <person name="Brown C.T."/>
            <person name="Hug L.A."/>
            <person name="Thomas B.C."/>
            <person name="Sharon I."/>
            <person name="Castelle C.J."/>
            <person name="Singh A."/>
            <person name="Wilkins M.J."/>
            <person name="Williams K.H."/>
            <person name="Banfield J.F."/>
        </authorList>
    </citation>
    <scope>NUCLEOTIDE SEQUENCE [LARGE SCALE GENOMIC DNA]</scope>
</reference>